<reference evidence="2" key="1">
    <citation type="journal article" date="2019" name="Int. J. Syst. Evol. Microbiol.">
        <title>The Global Catalogue of Microorganisms (GCM) 10K type strain sequencing project: providing services to taxonomists for standard genome sequencing and annotation.</title>
        <authorList>
            <consortium name="The Broad Institute Genomics Platform"/>
            <consortium name="The Broad Institute Genome Sequencing Center for Infectious Disease"/>
            <person name="Wu L."/>
            <person name="Ma J."/>
        </authorList>
    </citation>
    <scope>NUCLEOTIDE SEQUENCE [LARGE SCALE GENOMIC DNA]</scope>
    <source>
        <strain evidence="2">CGMCC 4.7367</strain>
    </source>
</reference>
<dbReference type="EMBL" id="BNAR01000030">
    <property type="protein sequence ID" value="GHH63057.1"/>
    <property type="molecule type" value="Genomic_DNA"/>
</dbReference>
<sequence length="259" mass="29014">MGSRADYVIVDERGWELHFSNGGAELLLSTLADGPADMIEVVRGEQRAEHWLDEVWCEGAALMDTVNHVLLLFTWHHDGVDDRARRLAAIRAAWTGWEVRWAYGGIGDVVAHLGLDRALVRAGDRPHPVLREGDGDPPEITNTLVTIRQADGSVLGHRLCHLHCEPLWAGPGLLDSLATWTPVRAWDRLSPDDPGPELGLHLEVANREFGFWTAASFTGTVEEITARWPGWKVEFWEDRHQEQALRCGADFRTYPFSST</sequence>
<organism evidence="1 2">
    <name type="scientific">Lentzea cavernae</name>
    <dbReference type="NCBI Taxonomy" id="2020703"/>
    <lineage>
        <taxon>Bacteria</taxon>
        <taxon>Bacillati</taxon>
        <taxon>Actinomycetota</taxon>
        <taxon>Actinomycetes</taxon>
        <taxon>Pseudonocardiales</taxon>
        <taxon>Pseudonocardiaceae</taxon>
        <taxon>Lentzea</taxon>
    </lineage>
</organism>
<proteinExistence type="predicted"/>
<evidence type="ECO:0008006" key="3">
    <source>
        <dbReference type="Google" id="ProtNLM"/>
    </source>
</evidence>
<accession>A0ABQ3MWM3</accession>
<evidence type="ECO:0000313" key="1">
    <source>
        <dbReference type="EMBL" id="GHH63057.1"/>
    </source>
</evidence>
<evidence type="ECO:0000313" key="2">
    <source>
        <dbReference type="Proteomes" id="UP000605568"/>
    </source>
</evidence>
<protein>
    <recommendedName>
        <fullName evidence="3">Barstar (Barnase inhibitor)</fullName>
    </recommendedName>
</protein>
<comment type="caution">
    <text evidence="1">The sequence shown here is derived from an EMBL/GenBank/DDBJ whole genome shotgun (WGS) entry which is preliminary data.</text>
</comment>
<dbReference type="Proteomes" id="UP000605568">
    <property type="component" value="Unassembled WGS sequence"/>
</dbReference>
<gene>
    <name evidence="1" type="ORF">GCM10017774_91740</name>
</gene>
<keyword evidence="2" id="KW-1185">Reference proteome</keyword>
<name>A0ABQ3MWM3_9PSEU</name>
<dbReference type="RefSeq" id="WP_191305727.1">
    <property type="nucleotide sequence ID" value="NZ_BNAR01000030.1"/>
</dbReference>